<dbReference type="SUPFAM" id="SSF52540">
    <property type="entry name" value="P-loop containing nucleoside triphosphate hydrolases"/>
    <property type="match status" value="1"/>
</dbReference>
<dbReference type="PANTHER" id="PTHR47396">
    <property type="entry name" value="TYPE I RESTRICTION ENZYME ECOKI R PROTEIN"/>
    <property type="match status" value="1"/>
</dbReference>
<dbReference type="EMBL" id="BAABFX010000031">
    <property type="protein sequence ID" value="GAA4398166.1"/>
    <property type="molecule type" value="Genomic_DNA"/>
</dbReference>
<proteinExistence type="predicted"/>
<dbReference type="Pfam" id="PF08463">
    <property type="entry name" value="EcoEI_R_C"/>
    <property type="match status" value="1"/>
</dbReference>
<sequence>MRTDVAAQYLSRILRRDPTARTMVFCVDQTHADDMRRALVNANPDLVAADPEWVVRIVGAEEEKARLLEAFSDPESASPVVATTSRLLSTGVDVQDLKYVVLFRPVGSPVEFKQIIGRGTRLYPDKGKTSFEIIDFVGATAHFADPDFDGYPVRIIDDGDGSAELVDGEEDAAGAGDQERPLPDCADDGMPGEVAEPEPPFEPGNPDEPEGDSGDQEPRARYVVDEGSFYVVAEAVQVPDTPTGKLVLTEYGEFVSGQVKRLAPSPAALAERWSQAPGRADVLAVLESAGVDVAELLPPGEVEVDVLDILLQVAWNLPARTRAERARRAVEEHRSDLEARSDTARAVLAALLERYVEEGIDEVTSPEVSLVPPLSELGTPRQLARELGEGGLHGAVDDVQRWVYSTDVVA</sequence>
<dbReference type="Proteomes" id="UP001500390">
    <property type="component" value="Unassembled WGS sequence"/>
</dbReference>
<dbReference type="PANTHER" id="PTHR47396:SF1">
    <property type="entry name" value="ATP-DEPENDENT HELICASE IRC3-RELATED"/>
    <property type="match status" value="1"/>
</dbReference>
<evidence type="ECO:0000256" key="1">
    <source>
        <dbReference type="SAM" id="MobiDB-lite"/>
    </source>
</evidence>
<evidence type="ECO:0000259" key="2">
    <source>
        <dbReference type="SMART" id="SM00490"/>
    </source>
</evidence>
<dbReference type="SMART" id="SM00490">
    <property type="entry name" value="HELICc"/>
    <property type="match status" value="1"/>
</dbReference>
<dbReference type="RefSeq" id="WP_343041555.1">
    <property type="nucleotide sequence ID" value="NZ_VMSB01000001.1"/>
</dbReference>
<organism evidence="3 4">
    <name type="scientific">Ornithinibacter aureus</name>
    <dbReference type="NCBI Taxonomy" id="622664"/>
    <lineage>
        <taxon>Bacteria</taxon>
        <taxon>Bacillati</taxon>
        <taxon>Actinomycetota</taxon>
        <taxon>Actinomycetes</taxon>
        <taxon>Micrococcales</taxon>
        <taxon>Intrasporangiaceae</taxon>
        <taxon>Ornithinibacter</taxon>
    </lineage>
</organism>
<dbReference type="InterPro" id="IPR013670">
    <property type="entry name" value="EcoEI_R_C_dom"/>
</dbReference>
<dbReference type="Gene3D" id="3.40.50.300">
    <property type="entry name" value="P-loop containing nucleotide triphosphate hydrolases"/>
    <property type="match status" value="1"/>
</dbReference>
<dbReference type="Pfam" id="PF00271">
    <property type="entry name" value="Helicase_C"/>
    <property type="match status" value="1"/>
</dbReference>
<name>A0ABP8JZ67_9MICO</name>
<dbReference type="InterPro" id="IPR050742">
    <property type="entry name" value="Helicase_Restrict-Modif_Enz"/>
</dbReference>
<dbReference type="InterPro" id="IPR001650">
    <property type="entry name" value="Helicase_C-like"/>
</dbReference>
<gene>
    <name evidence="3" type="ORF">GCM10023153_22750</name>
</gene>
<dbReference type="InterPro" id="IPR027417">
    <property type="entry name" value="P-loop_NTPase"/>
</dbReference>
<feature type="domain" description="Helicase C-terminal" evidence="2">
    <location>
        <begin position="33"/>
        <end position="123"/>
    </location>
</feature>
<feature type="region of interest" description="Disordered" evidence="1">
    <location>
        <begin position="171"/>
        <end position="218"/>
    </location>
</feature>
<keyword evidence="4" id="KW-1185">Reference proteome</keyword>
<feature type="compositionally biased region" description="Acidic residues" evidence="1">
    <location>
        <begin position="205"/>
        <end position="215"/>
    </location>
</feature>
<protein>
    <recommendedName>
        <fullName evidence="2">Helicase C-terminal domain-containing protein</fullName>
    </recommendedName>
</protein>
<accession>A0ABP8JZ67</accession>
<reference evidence="4" key="1">
    <citation type="journal article" date="2019" name="Int. J. Syst. Evol. Microbiol.">
        <title>The Global Catalogue of Microorganisms (GCM) 10K type strain sequencing project: providing services to taxonomists for standard genome sequencing and annotation.</title>
        <authorList>
            <consortium name="The Broad Institute Genomics Platform"/>
            <consortium name="The Broad Institute Genome Sequencing Center for Infectious Disease"/>
            <person name="Wu L."/>
            <person name="Ma J."/>
        </authorList>
    </citation>
    <scope>NUCLEOTIDE SEQUENCE [LARGE SCALE GENOMIC DNA]</scope>
    <source>
        <strain evidence="4">JCM 17738</strain>
    </source>
</reference>
<evidence type="ECO:0000313" key="4">
    <source>
        <dbReference type="Proteomes" id="UP001500390"/>
    </source>
</evidence>
<evidence type="ECO:0000313" key="3">
    <source>
        <dbReference type="EMBL" id="GAA4398166.1"/>
    </source>
</evidence>
<dbReference type="CDD" id="cd18799">
    <property type="entry name" value="SF2_C_EcoAI-like"/>
    <property type="match status" value="1"/>
</dbReference>
<comment type="caution">
    <text evidence="3">The sequence shown here is derived from an EMBL/GenBank/DDBJ whole genome shotgun (WGS) entry which is preliminary data.</text>
</comment>